<protein>
    <submittedName>
        <fullName evidence="2">Alpha/beta hydrolase</fullName>
    </submittedName>
</protein>
<dbReference type="SUPFAM" id="SSF53474">
    <property type="entry name" value="alpha/beta-Hydrolases"/>
    <property type="match status" value="1"/>
</dbReference>
<accession>A0ABW8IWP9</accession>
<evidence type="ECO:0000313" key="3">
    <source>
        <dbReference type="Proteomes" id="UP001620405"/>
    </source>
</evidence>
<comment type="caution">
    <text evidence="2">The sequence shown here is derived from an EMBL/GenBank/DDBJ whole genome shotgun (WGS) entry which is preliminary data.</text>
</comment>
<dbReference type="InterPro" id="IPR050266">
    <property type="entry name" value="AB_hydrolase_sf"/>
</dbReference>
<dbReference type="InterPro" id="IPR029058">
    <property type="entry name" value="AB_hydrolase_fold"/>
</dbReference>
<name>A0ABW8IWP9_9GAMM</name>
<dbReference type="RefSeq" id="WP_284397679.1">
    <property type="nucleotide sequence ID" value="NZ_BSNQ01000003.1"/>
</dbReference>
<dbReference type="PRINTS" id="PR00111">
    <property type="entry name" value="ABHYDROLASE"/>
</dbReference>
<sequence length="292" mass="32743">MNGKDFFAGQRKVETPSGSISYFEHGNGPVALFVHGVLLNGYLWRHQLAQLGDVRRCIAVDLLAHGNTEVAPNQDVSVTANAHMLAQFLDALKIDKVDLVGNDSGGGICQIFAALYPERIRSLVLTNCDTHDNWPPEPFKPFVAMVADGGLPGTLNTMLADKAVYRSPQALGPAYERPEAVADDTIETYLRPFVRSEQRTRDIERFVNAFDCRHTVQIEGKLRHLQAPTLIAWATDDIYFDVKWSKWLEKTIPGTKRRVEFESARIFFPEERASEFNKELKAHWADSADATV</sequence>
<dbReference type="PANTHER" id="PTHR43798">
    <property type="entry name" value="MONOACYLGLYCEROL LIPASE"/>
    <property type="match status" value="1"/>
</dbReference>
<gene>
    <name evidence="2" type="ORF">ISP13_07265</name>
</gene>
<feature type="domain" description="AB hydrolase-1" evidence="1">
    <location>
        <begin position="32"/>
        <end position="270"/>
    </location>
</feature>
<organism evidence="2 3">
    <name type="scientific">Dyella lipolytica</name>
    <dbReference type="NCBI Taxonomy" id="1867835"/>
    <lineage>
        <taxon>Bacteria</taxon>
        <taxon>Pseudomonadati</taxon>
        <taxon>Pseudomonadota</taxon>
        <taxon>Gammaproteobacteria</taxon>
        <taxon>Lysobacterales</taxon>
        <taxon>Rhodanobacteraceae</taxon>
        <taxon>Dyella</taxon>
    </lineage>
</organism>
<proteinExistence type="predicted"/>
<keyword evidence="2" id="KW-0378">Hydrolase</keyword>
<keyword evidence="3" id="KW-1185">Reference proteome</keyword>
<dbReference type="GO" id="GO:0016787">
    <property type="term" value="F:hydrolase activity"/>
    <property type="evidence" value="ECO:0007669"/>
    <property type="project" value="UniProtKB-KW"/>
</dbReference>
<dbReference type="Gene3D" id="3.40.50.1820">
    <property type="entry name" value="alpha/beta hydrolase"/>
    <property type="match status" value="1"/>
</dbReference>
<evidence type="ECO:0000259" key="1">
    <source>
        <dbReference type="Pfam" id="PF00561"/>
    </source>
</evidence>
<dbReference type="Pfam" id="PF00561">
    <property type="entry name" value="Abhydrolase_1"/>
    <property type="match status" value="1"/>
</dbReference>
<dbReference type="InterPro" id="IPR000073">
    <property type="entry name" value="AB_hydrolase_1"/>
</dbReference>
<dbReference type="Proteomes" id="UP001620405">
    <property type="component" value="Unassembled WGS sequence"/>
</dbReference>
<evidence type="ECO:0000313" key="2">
    <source>
        <dbReference type="EMBL" id="MFK2873331.1"/>
    </source>
</evidence>
<reference evidence="2 3" key="1">
    <citation type="submission" date="2020-10" db="EMBL/GenBank/DDBJ databases">
        <title>Phylogeny of dyella-like bacteria.</title>
        <authorList>
            <person name="Fu J."/>
        </authorList>
    </citation>
    <scope>NUCLEOTIDE SEQUENCE [LARGE SCALE GENOMIC DNA]</scope>
    <source>
        <strain evidence="2 3">DHOB07</strain>
    </source>
</reference>
<dbReference type="EMBL" id="JADIKG010000011">
    <property type="protein sequence ID" value="MFK2873331.1"/>
    <property type="molecule type" value="Genomic_DNA"/>
</dbReference>